<dbReference type="Proteomes" id="UP000243975">
    <property type="component" value="Unassembled WGS sequence"/>
</dbReference>
<keyword evidence="2" id="KW-1185">Reference proteome</keyword>
<evidence type="ECO:0000313" key="2">
    <source>
        <dbReference type="Proteomes" id="UP000243975"/>
    </source>
</evidence>
<dbReference type="EMBL" id="LEKV01003406">
    <property type="protein sequence ID" value="KVH99898.1"/>
    <property type="molecule type" value="Genomic_DNA"/>
</dbReference>
<evidence type="ECO:0000313" key="1">
    <source>
        <dbReference type="EMBL" id="KVH99898.1"/>
    </source>
</evidence>
<organism evidence="1 2">
    <name type="scientific">Cynara cardunculus var. scolymus</name>
    <name type="common">Globe artichoke</name>
    <name type="synonym">Cynara scolymus</name>
    <dbReference type="NCBI Taxonomy" id="59895"/>
    <lineage>
        <taxon>Eukaryota</taxon>
        <taxon>Viridiplantae</taxon>
        <taxon>Streptophyta</taxon>
        <taxon>Embryophyta</taxon>
        <taxon>Tracheophyta</taxon>
        <taxon>Spermatophyta</taxon>
        <taxon>Magnoliopsida</taxon>
        <taxon>eudicotyledons</taxon>
        <taxon>Gunneridae</taxon>
        <taxon>Pentapetalae</taxon>
        <taxon>asterids</taxon>
        <taxon>campanulids</taxon>
        <taxon>Asterales</taxon>
        <taxon>Asteraceae</taxon>
        <taxon>Carduoideae</taxon>
        <taxon>Cardueae</taxon>
        <taxon>Carduinae</taxon>
        <taxon>Cynara</taxon>
    </lineage>
</organism>
<dbReference type="Gramene" id="KVH99898">
    <property type="protein sequence ID" value="KVH99898"/>
    <property type="gene ID" value="Ccrd_021850"/>
</dbReference>
<name>A0A103XZT0_CYNCS</name>
<proteinExistence type="predicted"/>
<accession>A0A103XZT0</accession>
<dbReference type="AlphaFoldDB" id="A0A103XZT0"/>
<protein>
    <submittedName>
        <fullName evidence="1">Uncharacterized protein</fullName>
    </submittedName>
</protein>
<comment type="caution">
    <text evidence="1">The sequence shown here is derived from an EMBL/GenBank/DDBJ whole genome shotgun (WGS) entry which is preliminary data.</text>
</comment>
<sequence length="221" mass="25110">MLPFFTQFVNLNLNLNLNLKLKLKLKPSHNSSSLASRLADERTHEHKPIHDSRIEIAIGLDSIGSRSLPLSNSLVEMSFHKPNSNTQFVGDENRSSAECEGIQHRDSSWRNFKEPSILSLVINYQKSQTMASVKLYIALLFIFTIAGTEMMVGEACVETWEINNCSEPDCVQTCKIRHGSFAEGRCLLSRNTPKESELTHQILHLVAVDWRLMLMVQNLER</sequence>
<gene>
    <name evidence="1" type="ORF">Ccrd_021850</name>
</gene>
<reference evidence="1 2" key="1">
    <citation type="journal article" date="2016" name="Sci. Rep.">
        <title>The genome sequence of the outbreeding globe artichoke constructed de novo incorporating a phase-aware low-pass sequencing strategy of F1 progeny.</title>
        <authorList>
            <person name="Scaglione D."/>
            <person name="Reyes-Chin-Wo S."/>
            <person name="Acquadro A."/>
            <person name="Froenicke L."/>
            <person name="Portis E."/>
            <person name="Beitel C."/>
            <person name="Tirone M."/>
            <person name="Mauro R."/>
            <person name="Lo Monaco A."/>
            <person name="Mauromicale G."/>
            <person name="Faccioli P."/>
            <person name="Cattivelli L."/>
            <person name="Rieseberg L."/>
            <person name="Michelmore R."/>
            <person name="Lanteri S."/>
        </authorList>
    </citation>
    <scope>NUCLEOTIDE SEQUENCE [LARGE SCALE GENOMIC DNA]</scope>
    <source>
        <strain evidence="1">2C</strain>
    </source>
</reference>